<evidence type="ECO:0000256" key="4">
    <source>
        <dbReference type="ARBA" id="ARBA00022679"/>
    </source>
</evidence>
<dbReference type="PANTHER" id="PTHR24421">
    <property type="entry name" value="NITRATE/NITRITE SENSOR PROTEIN NARX-RELATED"/>
    <property type="match status" value="1"/>
</dbReference>
<organism evidence="13 14">
    <name type="scientific">Paractinoplanes lichenicola</name>
    <dbReference type="NCBI Taxonomy" id="2802976"/>
    <lineage>
        <taxon>Bacteria</taxon>
        <taxon>Bacillati</taxon>
        <taxon>Actinomycetota</taxon>
        <taxon>Actinomycetes</taxon>
        <taxon>Micromonosporales</taxon>
        <taxon>Micromonosporaceae</taxon>
        <taxon>Paractinoplanes</taxon>
    </lineage>
</organism>
<keyword evidence="10" id="KW-0812">Transmembrane</keyword>
<keyword evidence="14" id="KW-1185">Reference proteome</keyword>
<evidence type="ECO:0000259" key="12">
    <source>
        <dbReference type="Pfam" id="PF07730"/>
    </source>
</evidence>
<keyword evidence="6" id="KW-0418">Kinase</keyword>
<dbReference type="InterPro" id="IPR011712">
    <property type="entry name" value="Sig_transdc_His_kin_sub3_dim/P"/>
</dbReference>
<keyword evidence="10" id="KW-0472">Membrane</keyword>
<feature type="transmembrane region" description="Helical" evidence="10">
    <location>
        <begin position="77"/>
        <end position="106"/>
    </location>
</feature>
<dbReference type="EMBL" id="JAENHO010000004">
    <property type="protein sequence ID" value="MBL7255398.1"/>
    <property type="molecule type" value="Genomic_DNA"/>
</dbReference>
<evidence type="ECO:0000256" key="8">
    <source>
        <dbReference type="ARBA" id="ARBA00023012"/>
    </source>
</evidence>
<comment type="catalytic activity">
    <reaction evidence="1">
        <text>ATP + protein L-histidine = ADP + protein N-phospho-L-histidine.</text>
        <dbReference type="EC" id="2.7.13.3"/>
    </reaction>
</comment>
<sequence length="485" mass="51509">MSSLLFALLVPGPPGSRQARLRDRTADVIAVLSALAYGALMVPLGDATSAHAAIPWQADVAIGVACTPALLVRRRRPLALCLALLPFGVVSVMATGPILVALFTVAIRRRARLVLALTAVHIGTGVVYYALQHNPPFDLWVDLLMRSITGLAAVGWGLFLKAYRHLTSSLRAEATNAQAQAEMRMDRARLTERTRIAREMHDVLAHRMSMVSLHAGALEVRTDATPDEIATAARAIRVSSHLALEELRSVIGVLRQPTGGESPHGEGDARAGTPAPQSTPAANPSKHATGPSTHAADPSTQATGPQNTAAASGHATGPSEHTKGPSKHDTIVMMAEALERGARNGGGRVHVEPPQPRFSDLPDLLTEARSSGMKIDLVWLTPGSVPSVELERTAYRVVQEGLTNARKHAPDGDVEVRLDGGGGRDLRILVTNALHHHGERREDVPGSGTGLTGVGERVALAGGRVEYGAEGDRFRLEAWLPCHEQ</sequence>
<feature type="region of interest" description="Disordered" evidence="9">
    <location>
        <begin position="255"/>
        <end position="326"/>
    </location>
</feature>
<dbReference type="SUPFAM" id="SSF55874">
    <property type="entry name" value="ATPase domain of HSP90 chaperone/DNA topoisomerase II/histidine kinase"/>
    <property type="match status" value="1"/>
</dbReference>
<evidence type="ECO:0000256" key="2">
    <source>
        <dbReference type="ARBA" id="ARBA00012438"/>
    </source>
</evidence>
<evidence type="ECO:0000259" key="11">
    <source>
        <dbReference type="Pfam" id="PF02518"/>
    </source>
</evidence>
<dbReference type="PANTHER" id="PTHR24421:SF10">
    <property type="entry name" value="NITRATE_NITRITE SENSOR PROTEIN NARQ"/>
    <property type="match status" value="1"/>
</dbReference>
<evidence type="ECO:0000313" key="13">
    <source>
        <dbReference type="EMBL" id="MBL7255398.1"/>
    </source>
</evidence>
<evidence type="ECO:0000313" key="14">
    <source>
        <dbReference type="Proteomes" id="UP000598996"/>
    </source>
</evidence>
<evidence type="ECO:0000256" key="1">
    <source>
        <dbReference type="ARBA" id="ARBA00000085"/>
    </source>
</evidence>
<dbReference type="InterPro" id="IPR050482">
    <property type="entry name" value="Sensor_HK_TwoCompSys"/>
</dbReference>
<dbReference type="Pfam" id="PF02518">
    <property type="entry name" value="HATPase_c"/>
    <property type="match status" value="1"/>
</dbReference>
<feature type="region of interest" description="Disordered" evidence="9">
    <location>
        <begin position="342"/>
        <end position="361"/>
    </location>
</feature>
<feature type="transmembrane region" description="Helical" evidence="10">
    <location>
        <begin position="113"/>
        <end position="131"/>
    </location>
</feature>
<feature type="transmembrane region" description="Helical" evidence="10">
    <location>
        <begin position="143"/>
        <end position="163"/>
    </location>
</feature>
<evidence type="ECO:0000256" key="3">
    <source>
        <dbReference type="ARBA" id="ARBA00022553"/>
    </source>
</evidence>
<dbReference type="EC" id="2.7.13.3" evidence="2"/>
<dbReference type="Gene3D" id="3.30.565.10">
    <property type="entry name" value="Histidine kinase-like ATPase, C-terminal domain"/>
    <property type="match status" value="1"/>
</dbReference>
<dbReference type="Pfam" id="PF07730">
    <property type="entry name" value="HisKA_3"/>
    <property type="match status" value="1"/>
</dbReference>
<protein>
    <recommendedName>
        <fullName evidence="2">histidine kinase</fullName>
        <ecNumber evidence="2">2.7.13.3</ecNumber>
    </recommendedName>
</protein>
<evidence type="ECO:0000256" key="10">
    <source>
        <dbReference type="SAM" id="Phobius"/>
    </source>
</evidence>
<keyword evidence="8" id="KW-0902">Two-component regulatory system</keyword>
<evidence type="ECO:0000256" key="5">
    <source>
        <dbReference type="ARBA" id="ARBA00022741"/>
    </source>
</evidence>
<dbReference type="Gene3D" id="1.20.5.1930">
    <property type="match status" value="1"/>
</dbReference>
<accession>A0ABS1VL00</accession>
<feature type="domain" description="Histidine kinase/HSP90-like ATPase" evidence="11">
    <location>
        <begin position="391"/>
        <end position="477"/>
    </location>
</feature>
<keyword evidence="5" id="KW-0547">Nucleotide-binding</keyword>
<feature type="compositionally biased region" description="Polar residues" evidence="9">
    <location>
        <begin position="298"/>
        <end position="310"/>
    </location>
</feature>
<comment type="caution">
    <text evidence="13">The sequence shown here is derived from an EMBL/GenBank/DDBJ whole genome shotgun (WGS) entry which is preliminary data.</text>
</comment>
<feature type="domain" description="Signal transduction histidine kinase subgroup 3 dimerisation and phosphoacceptor" evidence="12">
    <location>
        <begin position="192"/>
        <end position="257"/>
    </location>
</feature>
<dbReference type="InterPro" id="IPR036890">
    <property type="entry name" value="HATPase_C_sf"/>
</dbReference>
<evidence type="ECO:0000256" key="7">
    <source>
        <dbReference type="ARBA" id="ARBA00022840"/>
    </source>
</evidence>
<evidence type="ECO:0000256" key="6">
    <source>
        <dbReference type="ARBA" id="ARBA00022777"/>
    </source>
</evidence>
<keyword evidence="7" id="KW-0067">ATP-binding</keyword>
<evidence type="ECO:0000256" key="9">
    <source>
        <dbReference type="SAM" id="MobiDB-lite"/>
    </source>
</evidence>
<reference evidence="13 14" key="1">
    <citation type="submission" date="2021-01" db="EMBL/GenBank/DDBJ databases">
        <title>Actinoplanes sp. nov. LDG1-01 isolated from lichen.</title>
        <authorList>
            <person name="Saeng-In P."/>
            <person name="Phongsopitanun W."/>
            <person name="Kanchanasin P."/>
            <person name="Yuki M."/>
            <person name="Kudo T."/>
            <person name="Ohkuma M."/>
            <person name="Tanasupawat S."/>
        </authorList>
    </citation>
    <scope>NUCLEOTIDE SEQUENCE [LARGE SCALE GENOMIC DNA]</scope>
    <source>
        <strain evidence="13 14">LDG1-01</strain>
    </source>
</reference>
<keyword evidence="3" id="KW-0597">Phosphoprotein</keyword>
<dbReference type="RefSeq" id="WP_202991921.1">
    <property type="nucleotide sequence ID" value="NZ_JAENHO010000004.1"/>
</dbReference>
<keyword evidence="4" id="KW-0808">Transferase</keyword>
<gene>
    <name evidence="13" type="ORF">JKJ07_13850</name>
</gene>
<name>A0ABS1VL00_9ACTN</name>
<dbReference type="InterPro" id="IPR003594">
    <property type="entry name" value="HATPase_dom"/>
</dbReference>
<dbReference type="Proteomes" id="UP000598996">
    <property type="component" value="Unassembled WGS sequence"/>
</dbReference>
<keyword evidence="10" id="KW-1133">Transmembrane helix</keyword>
<dbReference type="CDD" id="cd16917">
    <property type="entry name" value="HATPase_UhpB-NarQ-NarX-like"/>
    <property type="match status" value="1"/>
</dbReference>
<proteinExistence type="predicted"/>